<dbReference type="STRING" id="454194.PYK22_02763"/>
<evidence type="ECO:0000313" key="2">
    <source>
        <dbReference type="EMBL" id="CDM66730.1"/>
    </source>
</evidence>
<reference evidence="2 3" key="1">
    <citation type="submission" date="2013-12" db="EMBL/GenBank/DDBJ databases">
        <authorList>
            <person name="Stott M."/>
        </authorList>
    </citation>
    <scope>NUCLEOTIDE SEQUENCE [LARGE SCALE GENOMIC DNA]</scope>
    <source>
        <strain evidence="2 3">K22</strain>
    </source>
</reference>
<dbReference type="AlphaFoldDB" id="A0A0B6X355"/>
<dbReference type="PROSITE" id="PS51819">
    <property type="entry name" value="VOC"/>
    <property type="match status" value="1"/>
</dbReference>
<gene>
    <name evidence="2" type="ORF">PYK22_02763</name>
</gene>
<dbReference type="InterPro" id="IPR037523">
    <property type="entry name" value="VOC_core"/>
</dbReference>
<evidence type="ECO:0000313" key="3">
    <source>
        <dbReference type="Proteomes" id="UP000031518"/>
    </source>
</evidence>
<evidence type="ECO:0000259" key="1">
    <source>
        <dbReference type="PROSITE" id="PS51819"/>
    </source>
</evidence>
<reference evidence="2 3" key="2">
    <citation type="submission" date="2015-01" db="EMBL/GenBank/DDBJ databases">
        <title>Complete genome sequence of Pyrinomonas methylaliphatogenes type strain K22T.</title>
        <authorList>
            <person name="Lee K.C.Y."/>
            <person name="Power J.F."/>
            <person name="Dunfield P.F."/>
            <person name="Morgan X.C."/>
            <person name="Huttenhower C."/>
            <person name="Stott M.B."/>
        </authorList>
    </citation>
    <scope>NUCLEOTIDE SEQUENCE [LARGE SCALE GENOMIC DNA]</scope>
    <source>
        <strain evidence="2 3">K22</strain>
    </source>
</reference>
<organism evidence="2 3">
    <name type="scientific">Pyrinomonas methylaliphatogenes</name>
    <dbReference type="NCBI Taxonomy" id="454194"/>
    <lineage>
        <taxon>Bacteria</taxon>
        <taxon>Pseudomonadati</taxon>
        <taxon>Acidobacteriota</taxon>
        <taxon>Blastocatellia</taxon>
        <taxon>Blastocatellales</taxon>
        <taxon>Pyrinomonadaceae</taxon>
        <taxon>Pyrinomonas</taxon>
    </lineage>
</organism>
<dbReference type="Gene3D" id="3.30.720.110">
    <property type="match status" value="1"/>
</dbReference>
<dbReference type="InterPro" id="IPR029068">
    <property type="entry name" value="Glyas_Bleomycin-R_OHBP_Dase"/>
</dbReference>
<accession>A0A0B6X355</accession>
<dbReference type="EMBL" id="CBXV010000008">
    <property type="protein sequence ID" value="CDM66730.1"/>
    <property type="molecule type" value="Genomic_DNA"/>
</dbReference>
<feature type="domain" description="VOC" evidence="1">
    <location>
        <begin position="1"/>
        <end position="55"/>
    </location>
</feature>
<name>A0A0B6X355_9BACT</name>
<proteinExistence type="predicted"/>
<protein>
    <recommendedName>
        <fullName evidence="1">VOC domain-containing protein</fullName>
    </recommendedName>
</protein>
<dbReference type="Proteomes" id="UP000031518">
    <property type="component" value="Unassembled WGS sequence"/>
</dbReference>
<dbReference type="SUPFAM" id="SSF54593">
    <property type="entry name" value="Glyoxalase/Bleomycin resistance protein/Dihydroxybiphenyl dioxygenase"/>
    <property type="match status" value="1"/>
</dbReference>
<sequence>MPASIYLYVQDCDRVYQQALAAGGESVFAIRNLPSGERYGGVKDPCGNIWWVATHIEDVSPEEEERRWREFKL</sequence>
<keyword evidence="3" id="KW-1185">Reference proteome</keyword>